<feature type="chain" id="PRO_5031011618" evidence="2">
    <location>
        <begin position="32"/>
        <end position="424"/>
    </location>
</feature>
<feature type="region of interest" description="Disordered" evidence="1">
    <location>
        <begin position="68"/>
        <end position="103"/>
    </location>
</feature>
<name>A0A7S4EEV7_9STRA</name>
<evidence type="ECO:0000256" key="1">
    <source>
        <dbReference type="SAM" id="MobiDB-lite"/>
    </source>
</evidence>
<accession>A0A7S4EEV7</accession>
<sequence length="424" mass="48256">MLHATMKFFLRFDLTMVAVLLPALLSCHVQAGSTTTTQTRGLRGNPVVHTRTVHDKNRDEMEQPLHENLLDPRPHHTRIVRTSANNREETVGVQRRKRDDKRLHALPAGSLGRDFNATLYNELHNAPFEIYESAFGIGKEEREESFPVYIVPDWKTANTGVFTAFSRTATPLTFQNMQGLLSWDEIVEASTGAEEDLLSFMSLNNFKANLFIGKTLGNAASHTPFLGLIVSYHQHSQKNILVPFAKLEHFFHDTSEKHLLTESTKKLEHDLLHEILDQERAMNTTNAFFHPEIVAEALNRNRRDQLEDIEALHFRRLFQLLIRRSFLFSYGYADCLKVEPHTLRACLDDTFSLVVQMEATVRDALDSQLLKELANVTQIDLSSTYREACASVDRYGTRDCSASSHNNVRGLGGMVFPTISTFQR</sequence>
<dbReference type="AlphaFoldDB" id="A0A7S4EEV7"/>
<keyword evidence="2" id="KW-0732">Signal</keyword>
<protein>
    <submittedName>
        <fullName evidence="3">Uncharacterized protein</fullName>
    </submittedName>
</protein>
<proteinExistence type="predicted"/>
<evidence type="ECO:0000313" key="3">
    <source>
        <dbReference type="EMBL" id="CAE0708082.1"/>
    </source>
</evidence>
<feature type="signal peptide" evidence="2">
    <location>
        <begin position="1"/>
        <end position="31"/>
    </location>
</feature>
<reference evidence="3" key="1">
    <citation type="submission" date="2021-01" db="EMBL/GenBank/DDBJ databases">
        <authorList>
            <person name="Corre E."/>
            <person name="Pelletier E."/>
            <person name="Niang G."/>
            <person name="Scheremetjew M."/>
            <person name="Finn R."/>
            <person name="Kale V."/>
            <person name="Holt S."/>
            <person name="Cochrane G."/>
            <person name="Meng A."/>
            <person name="Brown T."/>
            <person name="Cohen L."/>
        </authorList>
    </citation>
    <scope>NUCLEOTIDE SEQUENCE</scope>
    <source>
        <strain evidence="3">10249 10 AB</strain>
    </source>
</reference>
<evidence type="ECO:0000256" key="2">
    <source>
        <dbReference type="SAM" id="SignalP"/>
    </source>
</evidence>
<organism evidence="3">
    <name type="scientific">Pseudo-nitzschia australis</name>
    <dbReference type="NCBI Taxonomy" id="44445"/>
    <lineage>
        <taxon>Eukaryota</taxon>
        <taxon>Sar</taxon>
        <taxon>Stramenopiles</taxon>
        <taxon>Ochrophyta</taxon>
        <taxon>Bacillariophyta</taxon>
        <taxon>Bacillariophyceae</taxon>
        <taxon>Bacillariophycidae</taxon>
        <taxon>Bacillariales</taxon>
        <taxon>Bacillariaceae</taxon>
        <taxon>Pseudo-nitzschia</taxon>
    </lineage>
</organism>
<dbReference type="EMBL" id="HBIX01001038">
    <property type="protein sequence ID" value="CAE0708082.1"/>
    <property type="molecule type" value="Transcribed_RNA"/>
</dbReference>
<dbReference type="PROSITE" id="PS51257">
    <property type="entry name" value="PROKAR_LIPOPROTEIN"/>
    <property type="match status" value="1"/>
</dbReference>
<gene>
    <name evidence="3" type="ORF">PAUS00366_LOCUS802</name>
</gene>